<dbReference type="PATRIC" id="fig|1121326.3.peg.456"/>
<dbReference type="AlphaFoldDB" id="A0A168DYW3"/>
<dbReference type="InterPro" id="IPR036390">
    <property type="entry name" value="WH_DNA-bd_sf"/>
</dbReference>
<dbReference type="InterPro" id="IPR028349">
    <property type="entry name" value="PafC-like"/>
</dbReference>
<dbReference type="InterPro" id="IPR026881">
    <property type="entry name" value="WYL_dom"/>
</dbReference>
<protein>
    <submittedName>
        <fullName evidence="4">HTH domain protein</fullName>
    </submittedName>
</protein>
<dbReference type="Gene3D" id="1.10.10.10">
    <property type="entry name" value="Winged helix-like DNA-binding domain superfamily/Winged helix DNA-binding domain"/>
    <property type="match status" value="1"/>
</dbReference>
<feature type="domain" description="WCX" evidence="3">
    <location>
        <begin position="237"/>
        <end position="313"/>
    </location>
</feature>
<name>A0A168DYW3_9CLOT</name>
<dbReference type="Pfam" id="PF13280">
    <property type="entry name" value="WYL"/>
    <property type="match status" value="1"/>
</dbReference>
<proteinExistence type="predicted"/>
<dbReference type="Pfam" id="PF25583">
    <property type="entry name" value="WCX"/>
    <property type="match status" value="1"/>
</dbReference>
<dbReference type="EMBL" id="LWAE01000001">
    <property type="protein sequence ID" value="KZL93454.1"/>
    <property type="molecule type" value="Genomic_DNA"/>
</dbReference>
<dbReference type="InterPro" id="IPR036388">
    <property type="entry name" value="WH-like_DNA-bd_sf"/>
</dbReference>
<dbReference type="InterPro" id="IPR051534">
    <property type="entry name" value="CBASS_pafABC_assoc_protein"/>
</dbReference>
<accession>A0A168DYW3</accession>
<dbReference type="Pfam" id="PF08279">
    <property type="entry name" value="HTH_11"/>
    <property type="match status" value="1"/>
</dbReference>
<evidence type="ECO:0000259" key="2">
    <source>
        <dbReference type="Pfam" id="PF13280"/>
    </source>
</evidence>
<feature type="domain" description="Helix-turn-helix type 11" evidence="1">
    <location>
        <begin position="8"/>
        <end position="58"/>
    </location>
</feature>
<evidence type="ECO:0000313" key="5">
    <source>
        <dbReference type="Proteomes" id="UP000076603"/>
    </source>
</evidence>
<dbReference type="InterPro" id="IPR057727">
    <property type="entry name" value="WCX_dom"/>
</dbReference>
<dbReference type="PANTHER" id="PTHR34580:SF8">
    <property type="entry name" value="WYL DOMAIN-CONTAINING PROTEIN"/>
    <property type="match status" value="1"/>
</dbReference>
<gene>
    <name evidence="4" type="ORF">CLMAG_05000</name>
</gene>
<evidence type="ECO:0000259" key="3">
    <source>
        <dbReference type="Pfam" id="PF25583"/>
    </source>
</evidence>
<dbReference type="InterPro" id="IPR013196">
    <property type="entry name" value="HTH_11"/>
</dbReference>
<dbReference type="STRING" id="1121326.CLMAG_05000"/>
<organism evidence="4 5">
    <name type="scientific">Clostridium magnum DSM 2767</name>
    <dbReference type="NCBI Taxonomy" id="1121326"/>
    <lineage>
        <taxon>Bacteria</taxon>
        <taxon>Bacillati</taxon>
        <taxon>Bacillota</taxon>
        <taxon>Clostridia</taxon>
        <taxon>Eubacteriales</taxon>
        <taxon>Clostridiaceae</taxon>
        <taxon>Clostridium</taxon>
    </lineage>
</organism>
<dbReference type="PROSITE" id="PS52050">
    <property type="entry name" value="WYL"/>
    <property type="match status" value="1"/>
</dbReference>
<comment type="caution">
    <text evidence="4">The sequence shown here is derived from an EMBL/GenBank/DDBJ whole genome shotgun (WGS) entry which is preliminary data.</text>
</comment>
<feature type="domain" description="WYL" evidence="2">
    <location>
        <begin position="143"/>
        <end position="209"/>
    </location>
</feature>
<reference evidence="4 5" key="1">
    <citation type="submission" date="2016-04" db="EMBL/GenBank/DDBJ databases">
        <title>Genome sequence of Clostridium magnum DSM 2767.</title>
        <authorList>
            <person name="Poehlein A."/>
            <person name="Uhlig R."/>
            <person name="Fischer R."/>
            <person name="Bahl H."/>
            <person name="Daniel R."/>
        </authorList>
    </citation>
    <scope>NUCLEOTIDE SEQUENCE [LARGE SCALE GENOMIC DNA]</scope>
    <source>
        <strain evidence="4 5">DSM 2767</strain>
    </source>
</reference>
<dbReference type="PANTHER" id="PTHR34580">
    <property type="match status" value="1"/>
</dbReference>
<dbReference type="OrthoDB" id="9767131at2"/>
<evidence type="ECO:0000313" key="4">
    <source>
        <dbReference type="EMBL" id="KZL93454.1"/>
    </source>
</evidence>
<evidence type="ECO:0000259" key="1">
    <source>
        <dbReference type="Pfam" id="PF08279"/>
    </source>
</evidence>
<sequence>MSKISHLLEMIITLQYKGLTTASELAETLDVDKKTIYRYISSLNKASIPVHTKKGRYGGFYIDEEFYMKPSKLSEDEIQSLLMATQILTEENGFIHQKHLESAVSKIKSFSVNDNMELKSLNDNGDFKINEIGSLQNLEDKISKINYSMNRGRALSLNYFSINKNSLTIRKVDPYNLIFKSGAWYIIGYCHMKEKVETFKVSRIKSLKVTDEIYMRPHNFQLKDYLENCWGLFTGEKTKVIIKFDKDIQSFIKDTKWHVNQEIKSLEDGSVLFSVYVDETDGVKNWVMSFGKNAEVIEPSELRDEIKQEVQEMYKKY</sequence>
<keyword evidence="5" id="KW-1185">Reference proteome</keyword>
<dbReference type="Proteomes" id="UP000076603">
    <property type="component" value="Unassembled WGS sequence"/>
</dbReference>
<dbReference type="RefSeq" id="WP_066617453.1">
    <property type="nucleotide sequence ID" value="NZ_FQXL01000024.1"/>
</dbReference>
<dbReference type="SUPFAM" id="SSF46785">
    <property type="entry name" value="Winged helix' DNA-binding domain"/>
    <property type="match status" value="1"/>
</dbReference>
<dbReference type="PIRSF" id="PIRSF016838">
    <property type="entry name" value="PafC"/>
    <property type="match status" value="1"/>
</dbReference>